<evidence type="ECO:0000313" key="5">
    <source>
        <dbReference type="Proteomes" id="UP001060919"/>
    </source>
</evidence>
<organism evidence="4 5">
    <name type="scientific">Aureispira anguillae</name>
    <dbReference type="NCBI Taxonomy" id="2864201"/>
    <lineage>
        <taxon>Bacteria</taxon>
        <taxon>Pseudomonadati</taxon>
        <taxon>Bacteroidota</taxon>
        <taxon>Saprospiria</taxon>
        <taxon>Saprospirales</taxon>
        <taxon>Saprospiraceae</taxon>
        <taxon>Aureispira</taxon>
    </lineage>
</organism>
<dbReference type="EMBL" id="AP026867">
    <property type="protein sequence ID" value="BDS15125.1"/>
    <property type="molecule type" value="Genomic_DNA"/>
</dbReference>
<keyword evidence="1" id="KW-0732">Signal</keyword>
<dbReference type="InterPro" id="IPR029058">
    <property type="entry name" value="AB_hydrolase_fold"/>
</dbReference>
<dbReference type="InterPro" id="IPR012908">
    <property type="entry name" value="PGAP1-ab_dom-like"/>
</dbReference>
<keyword evidence="5" id="KW-1185">Reference proteome</keyword>
<evidence type="ECO:0000256" key="1">
    <source>
        <dbReference type="SAM" id="SignalP"/>
    </source>
</evidence>
<dbReference type="AlphaFoldDB" id="A0A915YKX7"/>
<dbReference type="Pfam" id="PF18962">
    <property type="entry name" value="Por_Secre_tail"/>
    <property type="match status" value="1"/>
</dbReference>
<feature type="domain" description="GPI inositol-deacylase PGAP1-like alpha/beta" evidence="2">
    <location>
        <begin position="92"/>
        <end position="171"/>
    </location>
</feature>
<reference evidence="4" key="1">
    <citation type="submission" date="2022-09" db="EMBL/GenBank/DDBJ databases">
        <title>Aureispira anguillicida sp. nov., isolated from Leptocephalus of Japanese eel Anguilla japonica.</title>
        <authorList>
            <person name="Yuasa K."/>
            <person name="Mekata T."/>
            <person name="Ikunari K."/>
        </authorList>
    </citation>
    <scope>NUCLEOTIDE SEQUENCE</scope>
    <source>
        <strain evidence="4">EL160426</strain>
    </source>
</reference>
<proteinExistence type="predicted"/>
<accession>A0A915YKX7</accession>
<dbReference type="RefSeq" id="WP_264790307.1">
    <property type="nucleotide sequence ID" value="NZ_AP026867.1"/>
</dbReference>
<feature type="chain" id="PRO_5037938688" evidence="1">
    <location>
        <begin position="24"/>
        <end position="631"/>
    </location>
</feature>
<dbReference type="GO" id="GO:0016788">
    <property type="term" value="F:hydrolase activity, acting on ester bonds"/>
    <property type="evidence" value="ECO:0007669"/>
    <property type="project" value="InterPro"/>
</dbReference>
<dbReference type="Proteomes" id="UP001060919">
    <property type="component" value="Chromosome"/>
</dbReference>
<evidence type="ECO:0000313" key="4">
    <source>
        <dbReference type="EMBL" id="BDS15125.1"/>
    </source>
</evidence>
<evidence type="ECO:0000259" key="2">
    <source>
        <dbReference type="Pfam" id="PF07819"/>
    </source>
</evidence>
<name>A0A915YKX7_9BACT</name>
<feature type="domain" description="Secretion system C-terminal sorting" evidence="3">
    <location>
        <begin position="554"/>
        <end position="627"/>
    </location>
</feature>
<dbReference type="KEGG" id="aup:AsAng_0059090"/>
<dbReference type="InterPro" id="IPR026444">
    <property type="entry name" value="Secre_tail"/>
</dbReference>
<dbReference type="NCBIfam" id="TIGR04183">
    <property type="entry name" value="Por_Secre_tail"/>
    <property type="match status" value="1"/>
</dbReference>
<feature type="signal peptide" evidence="1">
    <location>
        <begin position="1"/>
        <end position="23"/>
    </location>
</feature>
<dbReference type="SUPFAM" id="SSF53474">
    <property type="entry name" value="alpha/beta-Hydrolases"/>
    <property type="match status" value="1"/>
</dbReference>
<evidence type="ECO:0000259" key="3">
    <source>
        <dbReference type="Pfam" id="PF18962"/>
    </source>
</evidence>
<protein>
    <submittedName>
        <fullName evidence="4">T9SS type A sorting domain-containing protein</fullName>
    </submittedName>
</protein>
<dbReference type="Pfam" id="PF07819">
    <property type="entry name" value="PGAP1"/>
    <property type="match status" value="1"/>
</dbReference>
<sequence length="631" mass="69493">MYLPKILLSFWICCTVLASTLNAQNYTTYQLPPPQSLSPLFVGPITGSGIYYGASPHAVDPNKPVIVYVHGFIDLNNLWFAPGNNMYKNTYDAEQNCAFVAMTRGQGMWQNGELLADMLDDITQHFGVNNVVIVAHSNGGKASEVAMITHNRRHKVDRVISLGTPFYGTELANLAEMPGFSWVVNLIGLGGGTSTSTTYYMGGYARPILDWSFRNQPQKFINFGAWGYNNGATILRPVMTTSGALLNWMGSGAAAGGNDGVTPYWSSSRRRGKVQWTTGYGNPASQIDHVDIALSSIMWDKIEPLFTAPLSSLRRSTAPLAAPHLDHSTISSNLQFLSSEDDNRFFIVEKDIRGLEMTILHNATMDQFELKKVADNGDLMPVNIDLNALHQTSTLINGKASLISLHQLKAGKYKLVSNHPFAAIVNSPQGVEIEYDNEHQFALGATPTFKVKINRAAAYDLSQMTLKAIVTLKNDLNGKALENEVTSIETFKLDQTGAYTLNLPQSLPNGVYNMVIQAQHPDFQKSLVTGFVVNKKNNTASNHGVASTLHSITVFPNPVQDLLQVSFENKQAAQITLYDVNGRLIQQQNIQEIGQHQLEIDLNSLKLGQGTYFIEVQDGEDKMIQTFVKLP</sequence>
<dbReference type="Gene3D" id="3.40.50.1820">
    <property type="entry name" value="alpha/beta hydrolase"/>
    <property type="match status" value="1"/>
</dbReference>
<gene>
    <name evidence="4" type="ORF">AsAng_0059090</name>
</gene>